<proteinExistence type="predicted"/>
<protein>
    <submittedName>
        <fullName evidence="1">Uncharacterized protein</fullName>
    </submittedName>
</protein>
<gene>
    <name evidence="1" type="ORF">N803_06455</name>
</gene>
<dbReference type="STRING" id="1385521.N803_06455"/>
<accession>A0A0A0JFP2</accession>
<sequence length="51" mass="5599">MLLSFTTSAKARSASKSGPLRIFRLPSTSITCMADGICLYSHERSEEMMDA</sequence>
<name>A0A0A0JFP2_9MICO</name>
<keyword evidence="2" id="KW-1185">Reference proteome</keyword>
<dbReference type="EMBL" id="AVPK01000018">
    <property type="protein sequence ID" value="KGN35549.1"/>
    <property type="molecule type" value="Genomic_DNA"/>
</dbReference>
<comment type="caution">
    <text evidence="1">The sequence shown here is derived from an EMBL/GenBank/DDBJ whole genome shotgun (WGS) entry which is preliminary data.</text>
</comment>
<reference evidence="1 2" key="1">
    <citation type="submission" date="2013-08" db="EMBL/GenBank/DDBJ databases">
        <title>The genome sequence of Knoellia subterranea.</title>
        <authorList>
            <person name="Zhu W."/>
            <person name="Wang G."/>
        </authorList>
    </citation>
    <scope>NUCLEOTIDE SEQUENCE [LARGE SCALE GENOMIC DNA]</scope>
    <source>
        <strain evidence="1 2">KCTC 19937</strain>
    </source>
</reference>
<dbReference type="AlphaFoldDB" id="A0A0A0JFP2"/>
<evidence type="ECO:0000313" key="1">
    <source>
        <dbReference type="EMBL" id="KGN35549.1"/>
    </source>
</evidence>
<dbReference type="Proteomes" id="UP000030011">
    <property type="component" value="Unassembled WGS sequence"/>
</dbReference>
<organism evidence="1 2">
    <name type="scientific">Knoellia subterranea KCTC 19937</name>
    <dbReference type="NCBI Taxonomy" id="1385521"/>
    <lineage>
        <taxon>Bacteria</taxon>
        <taxon>Bacillati</taxon>
        <taxon>Actinomycetota</taxon>
        <taxon>Actinomycetes</taxon>
        <taxon>Micrococcales</taxon>
        <taxon>Intrasporangiaceae</taxon>
        <taxon>Knoellia</taxon>
    </lineage>
</organism>
<evidence type="ECO:0000313" key="2">
    <source>
        <dbReference type="Proteomes" id="UP000030011"/>
    </source>
</evidence>